<dbReference type="OrthoDB" id="7933638at2"/>
<accession>A0A1H3VI24</accession>
<sequence length="85" mass="9325">MRMTIVAVSSALAGAATAPAFADRAPTPRERTAIEARLQALGFVAWDEIELDDGLREIDDARRADGAEFELELDRELNLVSQRPD</sequence>
<feature type="chain" id="PRO_5011564341" evidence="1">
    <location>
        <begin position="23"/>
        <end position="85"/>
    </location>
</feature>
<evidence type="ECO:0000313" key="3">
    <source>
        <dbReference type="EMBL" id="SDZ74453.1"/>
    </source>
</evidence>
<feature type="signal peptide" evidence="1">
    <location>
        <begin position="1"/>
        <end position="22"/>
    </location>
</feature>
<dbReference type="Pfam" id="PF13670">
    <property type="entry name" value="PepSY_2"/>
    <property type="match status" value="1"/>
</dbReference>
<dbReference type="AlphaFoldDB" id="A0A1H3VI24"/>
<keyword evidence="4" id="KW-1185">Reference proteome</keyword>
<protein>
    <submittedName>
        <fullName evidence="3">Peptidase propeptide and YPEB domain-containing protein</fullName>
    </submittedName>
</protein>
<dbReference type="RefSeq" id="WP_093247547.1">
    <property type="nucleotide sequence ID" value="NZ_FNQM01000001.1"/>
</dbReference>
<keyword evidence="1" id="KW-0732">Signal</keyword>
<evidence type="ECO:0000256" key="1">
    <source>
        <dbReference type="SAM" id="SignalP"/>
    </source>
</evidence>
<gene>
    <name evidence="3" type="ORF">SAMN05444370_101120</name>
</gene>
<dbReference type="Proteomes" id="UP000198703">
    <property type="component" value="Unassembled WGS sequence"/>
</dbReference>
<feature type="domain" description="PepSY" evidence="2">
    <location>
        <begin position="3"/>
        <end position="77"/>
    </location>
</feature>
<proteinExistence type="predicted"/>
<evidence type="ECO:0000259" key="2">
    <source>
        <dbReference type="Pfam" id="PF13670"/>
    </source>
</evidence>
<dbReference type="InterPro" id="IPR025711">
    <property type="entry name" value="PepSY"/>
</dbReference>
<evidence type="ECO:0000313" key="4">
    <source>
        <dbReference type="Proteomes" id="UP000198703"/>
    </source>
</evidence>
<organism evidence="3 4">
    <name type="scientific">Rubrimonas cliftonensis</name>
    <dbReference type="NCBI Taxonomy" id="89524"/>
    <lineage>
        <taxon>Bacteria</taxon>
        <taxon>Pseudomonadati</taxon>
        <taxon>Pseudomonadota</taxon>
        <taxon>Alphaproteobacteria</taxon>
        <taxon>Rhodobacterales</taxon>
        <taxon>Paracoccaceae</taxon>
        <taxon>Rubrimonas</taxon>
    </lineage>
</organism>
<dbReference type="EMBL" id="FNQM01000001">
    <property type="protein sequence ID" value="SDZ74453.1"/>
    <property type="molecule type" value="Genomic_DNA"/>
</dbReference>
<reference evidence="3 4" key="1">
    <citation type="submission" date="2016-10" db="EMBL/GenBank/DDBJ databases">
        <authorList>
            <person name="de Groot N.N."/>
        </authorList>
    </citation>
    <scope>NUCLEOTIDE SEQUENCE [LARGE SCALE GENOMIC DNA]</scope>
    <source>
        <strain evidence="3 4">DSM 15345</strain>
    </source>
</reference>
<name>A0A1H3VI24_9RHOB</name>